<dbReference type="InterPro" id="IPR016938">
    <property type="entry name" value="UPF0317"/>
</dbReference>
<dbReference type="Gene3D" id="3.40.1640.10">
    <property type="entry name" value="PSTPO5379-like"/>
    <property type="match status" value="1"/>
</dbReference>
<protein>
    <submittedName>
        <fullName evidence="3">DUF1445</fullName>
    </submittedName>
</protein>
<reference evidence="3" key="1">
    <citation type="submission" date="2023-02" db="EMBL/GenBank/DDBJ databases">
        <title>Identification and recombinant expression of a fungal hydrolase from Papiliotrema laurentii that hydrolyzes apple cutin and clears colloidal polyester polyurethane.</title>
        <authorList>
            <consortium name="DOE Joint Genome Institute"/>
            <person name="Roman V.A."/>
            <person name="Bojanowski C."/>
            <person name="Crable B.R."/>
            <person name="Wagner D.N."/>
            <person name="Hung C.S."/>
            <person name="Nadeau L.J."/>
            <person name="Schratz L."/>
            <person name="Haridas S."/>
            <person name="Pangilinan J."/>
            <person name="Lipzen A."/>
            <person name="Na H."/>
            <person name="Yan M."/>
            <person name="Ng V."/>
            <person name="Grigoriev I.V."/>
            <person name="Spatafora J.W."/>
            <person name="Barlow D."/>
            <person name="Biffinger J."/>
            <person name="Kelley-Loughnane N."/>
            <person name="Varaljay V.A."/>
            <person name="Crookes-Goodson W.J."/>
        </authorList>
    </citation>
    <scope>NUCLEOTIDE SEQUENCE</scope>
    <source>
        <strain evidence="3">5307AH</strain>
    </source>
</reference>
<dbReference type="SUPFAM" id="SSF160920">
    <property type="entry name" value="PSTPO5379-like"/>
    <property type="match status" value="1"/>
</dbReference>
<dbReference type="InterPro" id="IPR038021">
    <property type="entry name" value="Putative_hydro-lyase"/>
</dbReference>
<evidence type="ECO:0000313" key="4">
    <source>
        <dbReference type="Proteomes" id="UP001182556"/>
    </source>
</evidence>
<dbReference type="Pfam" id="PF07286">
    <property type="entry name" value="D-Glu_cyclase"/>
    <property type="match status" value="1"/>
</dbReference>
<keyword evidence="2" id="KW-0456">Lyase</keyword>
<proteinExistence type="inferred from homology"/>
<accession>A0AAD9FPJ8</accession>
<name>A0AAD9FPJ8_PAPLA</name>
<dbReference type="PIRSF" id="PIRSF029755">
    <property type="entry name" value="UCP029755"/>
    <property type="match status" value="1"/>
</dbReference>
<organism evidence="3 4">
    <name type="scientific">Papiliotrema laurentii</name>
    <name type="common">Cryptococcus laurentii</name>
    <dbReference type="NCBI Taxonomy" id="5418"/>
    <lineage>
        <taxon>Eukaryota</taxon>
        <taxon>Fungi</taxon>
        <taxon>Dikarya</taxon>
        <taxon>Basidiomycota</taxon>
        <taxon>Agaricomycotina</taxon>
        <taxon>Tremellomycetes</taxon>
        <taxon>Tremellales</taxon>
        <taxon>Rhynchogastremaceae</taxon>
        <taxon>Papiliotrema</taxon>
    </lineage>
</organism>
<gene>
    <name evidence="3" type="ORF">DB88DRAFT_496407</name>
</gene>
<dbReference type="Proteomes" id="UP001182556">
    <property type="component" value="Unassembled WGS sequence"/>
</dbReference>
<evidence type="ECO:0000256" key="2">
    <source>
        <dbReference type="ARBA" id="ARBA00023239"/>
    </source>
</evidence>
<keyword evidence="4" id="KW-1185">Reference proteome</keyword>
<evidence type="ECO:0000313" key="3">
    <source>
        <dbReference type="EMBL" id="KAK1922828.1"/>
    </source>
</evidence>
<dbReference type="Gene3D" id="3.30.2040.10">
    <property type="entry name" value="PSTPO5379-like domain"/>
    <property type="match status" value="1"/>
</dbReference>
<sequence>MTLTQYPDALSVRVACRRGAHKSHTAGLAPRHLQANLLIIPKAYATDFRRLCQRNPVACPLLAESPAPGNVGFAKHIAKDIDIRFDAPAYNIYENGKLVKADVPSIEDYWTEDSVAFLIGCSFSFEGALSDAGLVPRHVELDRNVPMYRTTLALMPSGVFEGNIVVSMRPCLPEDIPYVREITSAFDKTHGCPIAWGHDAPARLGIADINRPDFGDPPVLRPGEVPVFWGCGVTPQLSVMSSPALTGVAISHSPGKMVLLDYTVDSLRNGGQGL</sequence>
<evidence type="ECO:0000256" key="1">
    <source>
        <dbReference type="ARBA" id="ARBA00007896"/>
    </source>
</evidence>
<dbReference type="GO" id="GO:0006536">
    <property type="term" value="P:glutamate metabolic process"/>
    <property type="evidence" value="ECO:0007669"/>
    <property type="project" value="TreeGrafter"/>
</dbReference>
<dbReference type="PANTHER" id="PTHR32022">
    <property type="entry name" value="D-GLUTAMATE CYCLASE, MITOCHONDRIAL"/>
    <property type="match status" value="1"/>
</dbReference>
<comment type="caution">
    <text evidence="3">The sequence shown here is derived from an EMBL/GenBank/DDBJ whole genome shotgun (WGS) entry which is preliminary data.</text>
</comment>
<dbReference type="FunFam" id="3.30.2040.10:FF:000001">
    <property type="entry name" value="D-glutamate cyclase, mitochondrial"/>
    <property type="match status" value="1"/>
</dbReference>
<dbReference type="GO" id="GO:0047820">
    <property type="term" value="F:D-glutamate cyclase activity"/>
    <property type="evidence" value="ECO:0007669"/>
    <property type="project" value="TreeGrafter"/>
</dbReference>
<dbReference type="AlphaFoldDB" id="A0AAD9FPJ8"/>
<dbReference type="EMBL" id="JAODAN010000008">
    <property type="protein sequence ID" value="KAK1922828.1"/>
    <property type="molecule type" value="Genomic_DNA"/>
</dbReference>
<dbReference type="PANTHER" id="PTHR32022:SF10">
    <property type="entry name" value="D-GLUTAMATE CYCLASE, MITOCHONDRIAL"/>
    <property type="match status" value="1"/>
</dbReference>
<dbReference type="InterPro" id="IPR009906">
    <property type="entry name" value="D-Glu_cyclase"/>
</dbReference>
<comment type="similarity">
    <text evidence="1">Belongs to the D-glutamate cyclase family.</text>
</comment>